<evidence type="ECO:0000313" key="3">
    <source>
        <dbReference type="WBParaSite" id="ASIM_0002056901-mRNA-1"/>
    </source>
</evidence>
<accession>A0A0M3KHV4</accession>
<name>A0A0M3KHV4_ANISI</name>
<dbReference type="WBParaSite" id="ASIM_0002056901-mRNA-1">
    <property type="protein sequence ID" value="ASIM_0002056901-mRNA-1"/>
    <property type="gene ID" value="ASIM_0002056901"/>
</dbReference>
<organism evidence="3">
    <name type="scientific">Anisakis simplex</name>
    <name type="common">Herring worm</name>
    <dbReference type="NCBI Taxonomy" id="6269"/>
    <lineage>
        <taxon>Eukaryota</taxon>
        <taxon>Metazoa</taxon>
        <taxon>Ecdysozoa</taxon>
        <taxon>Nematoda</taxon>
        <taxon>Chromadorea</taxon>
        <taxon>Rhabditida</taxon>
        <taxon>Spirurina</taxon>
        <taxon>Ascaridomorpha</taxon>
        <taxon>Ascaridoidea</taxon>
        <taxon>Anisakidae</taxon>
        <taxon>Anisakis</taxon>
        <taxon>Anisakis simplex complex</taxon>
    </lineage>
</organism>
<gene>
    <name evidence="1" type="ORF">ASIM_LOCUS19953</name>
</gene>
<proteinExistence type="predicted"/>
<dbReference type="Proteomes" id="UP000267096">
    <property type="component" value="Unassembled WGS sequence"/>
</dbReference>
<evidence type="ECO:0000313" key="2">
    <source>
        <dbReference type="Proteomes" id="UP000267096"/>
    </source>
</evidence>
<protein>
    <submittedName>
        <fullName evidence="1 3">Uncharacterized protein</fullName>
    </submittedName>
</protein>
<sequence>MEDESYTAVEAPVPVRRTRGFKAKEAAIYRRKWLPHDEDVQSGSD</sequence>
<keyword evidence="2" id="KW-1185">Reference proteome</keyword>
<dbReference type="EMBL" id="UYRR01038323">
    <property type="protein sequence ID" value="VDK73259.1"/>
    <property type="molecule type" value="Genomic_DNA"/>
</dbReference>
<reference evidence="1 2" key="2">
    <citation type="submission" date="2018-11" db="EMBL/GenBank/DDBJ databases">
        <authorList>
            <consortium name="Pathogen Informatics"/>
        </authorList>
    </citation>
    <scope>NUCLEOTIDE SEQUENCE [LARGE SCALE GENOMIC DNA]</scope>
</reference>
<evidence type="ECO:0000313" key="1">
    <source>
        <dbReference type="EMBL" id="VDK73259.1"/>
    </source>
</evidence>
<dbReference type="AlphaFoldDB" id="A0A0M3KHV4"/>
<reference evidence="3" key="1">
    <citation type="submission" date="2017-02" db="UniProtKB">
        <authorList>
            <consortium name="WormBaseParasite"/>
        </authorList>
    </citation>
    <scope>IDENTIFICATION</scope>
</reference>